<keyword evidence="3" id="KW-1185">Reference proteome</keyword>
<organism evidence="2 3">
    <name type="scientific">Nocardioides koreensis</name>
    <dbReference type="NCBI Taxonomy" id="433651"/>
    <lineage>
        <taxon>Bacteria</taxon>
        <taxon>Bacillati</taxon>
        <taxon>Actinomycetota</taxon>
        <taxon>Actinomycetes</taxon>
        <taxon>Propionibacteriales</taxon>
        <taxon>Nocardioidaceae</taxon>
        <taxon>Nocardioides</taxon>
    </lineage>
</organism>
<dbReference type="EMBL" id="BAAAQR010000005">
    <property type="protein sequence ID" value="GAA2145126.1"/>
    <property type="molecule type" value="Genomic_DNA"/>
</dbReference>
<keyword evidence="1" id="KW-0812">Transmembrane</keyword>
<accession>A0ABN2ZNV3</accession>
<dbReference type="RefSeq" id="WP_344150765.1">
    <property type="nucleotide sequence ID" value="NZ_BAAAQR010000005.1"/>
</dbReference>
<keyword evidence="1" id="KW-0472">Membrane</keyword>
<dbReference type="Proteomes" id="UP001501771">
    <property type="component" value="Unassembled WGS sequence"/>
</dbReference>
<gene>
    <name evidence="2" type="ORF">GCM10009844_19460</name>
</gene>
<feature type="transmembrane region" description="Helical" evidence="1">
    <location>
        <begin position="26"/>
        <end position="50"/>
    </location>
</feature>
<comment type="caution">
    <text evidence="2">The sequence shown here is derived from an EMBL/GenBank/DDBJ whole genome shotgun (WGS) entry which is preliminary data.</text>
</comment>
<protein>
    <submittedName>
        <fullName evidence="2">Uncharacterized protein</fullName>
    </submittedName>
</protein>
<keyword evidence="1" id="KW-1133">Transmembrane helix</keyword>
<evidence type="ECO:0000313" key="2">
    <source>
        <dbReference type="EMBL" id="GAA2145126.1"/>
    </source>
</evidence>
<evidence type="ECO:0000313" key="3">
    <source>
        <dbReference type="Proteomes" id="UP001501771"/>
    </source>
</evidence>
<name>A0ABN2ZNV3_9ACTN</name>
<proteinExistence type="predicted"/>
<sequence length="88" mass="9583">MADRTTELHVAQTENTKLVAARVLSAFAFAFALLAASAAEVLLMMGSWIYSAMWADTPDFPGSYWFAVVPMVVCALVLQARARGLTRD</sequence>
<feature type="transmembrane region" description="Helical" evidence="1">
    <location>
        <begin position="62"/>
        <end position="80"/>
    </location>
</feature>
<reference evidence="2 3" key="1">
    <citation type="journal article" date="2019" name="Int. J. Syst. Evol. Microbiol.">
        <title>The Global Catalogue of Microorganisms (GCM) 10K type strain sequencing project: providing services to taxonomists for standard genome sequencing and annotation.</title>
        <authorList>
            <consortium name="The Broad Institute Genomics Platform"/>
            <consortium name="The Broad Institute Genome Sequencing Center for Infectious Disease"/>
            <person name="Wu L."/>
            <person name="Ma J."/>
        </authorList>
    </citation>
    <scope>NUCLEOTIDE SEQUENCE [LARGE SCALE GENOMIC DNA]</scope>
    <source>
        <strain evidence="2 3">JCM 16022</strain>
    </source>
</reference>
<evidence type="ECO:0000256" key="1">
    <source>
        <dbReference type="SAM" id="Phobius"/>
    </source>
</evidence>